<accession>A0A1J5FMS4</accession>
<evidence type="ECO:0000313" key="3">
    <source>
        <dbReference type="Proteomes" id="UP000183922"/>
    </source>
</evidence>
<protein>
    <recommendedName>
        <fullName evidence="1">BioF2-like acetyltransferase domain-containing protein</fullName>
    </recommendedName>
</protein>
<gene>
    <name evidence="2" type="ORF">AUK13_01345</name>
</gene>
<dbReference type="EMBL" id="MNYR01000019">
    <property type="protein sequence ID" value="OIP56304.1"/>
    <property type="molecule type" value="Genomic_DNA"/>
</dbReference>
<dbReference type="Gene3D" id="3.40.630.30">
    <property type="match status" value="1"/>
</dbReference>
<dbReference type="SUPFAM" id="SSF55729">
    <property type="entry name" value="Acyl-CoA N-acyltransferases (Nat)"/>
    <property type="match status" value="1"/>
</dbReference>
<organism evidence="2 3">
    <name type="scientific">Candidatus Kuenenbacteria bacterium CG2_30_39_24</name>
    <dbReference type="NCBI Taxonomy" id="1805236"/>
    <lineage>
        <taxon>Bacteria</taxon>
        <taxon>Candidatus Kueneniibacteriota</taxon>
    </lineage>
</organism>
<dbReference type="InterPro" id="IPR016181">
    <property type="entry name" value="Acyl_CoA_acyltransferase"/>
</dbReference>
<feature type="domain" description="BioF2-like acetyltransferase" evidence="1">
    <location>
        <begin position="155"/>
        <end position="284"/>
    </location>
</feature>
<comment type="caution">
    <text evidence="2">The sequence shown here is derived from an EMBL/GenBank/DDBJ whole genome shotgun (WGS) entry which is preliminary data.</text>
</comment>
<dbReference type="STRING" id="1805236.AUK13_01345"/>
<sequence>MPADIINRKDNQRLFAQYWQEFVAHNKLGPEYLLTNIDYLLAYSDKLVTDRSFILAKNNQPVAVVFLPIEKDEQYKSMTIAQSFVPAPVFLAQKDLEANIMHSIDQIASTENVAKIMLRIDPLEHQQYPYNFLINYDYLDASLLGYLLDCQQPEMRRNHRRAVKKIQDDPDFSIFIMDQKNSDYQIHETYRAFHHKCAGKITRPKATFDWQFKMLEQGNAVLVGLKYKDQFIAFTYFTYQADKAVSFSAADDPAFDHLPLYHIINAQALAYLKNHGVKEMDMGQPLTISDQFFYHPDAKQKNISLFKTGFGGRFVQNFYGVKYFSQQLFEADLADFVKKYKIADYEQKK</sequence>
<evidence type="ECO:0000259" key="1">
    <source>
        <dbReference type="Pfam" id="PF13480"/>
    </source>
</evidence>
<dbReference type="Pfam" id="PF13480">
    <property type="entry name" value="Acetyltransf_6"/>
    <property type="match status" value="1"/>
</dbReference>
<dbReference type="AlphaFoldDB" id="A0A1J5FMS4"/>
<dbReference type="Proteomes" id="UP000183922">
    <property type="component" value="Unassembled WGS sequence"/>
</dbReference>
<proteinExistence type="predicted"/>
<reference evidence="2 3" key="1">
    <citation type="journal article" date="2016" name="Environ. Microbiol.">
        <title>Genomic resolution of a cold subsurface aquifer community provides metabolic insights for novel microbes adapted to high CO concentrations.</title>
        <authorList>
            <person name="Probst A.J."/>
            <person name="Castelle C.J."/>
            <person name="Singh A."/>
            <person name="Brown C.T."/>
            <person name="Anantharaman K."/>
            <person name="Sharon I."/>
            <person name="Hug L.A."/>
            <person name="Burstein D."/>
            <person name="Emerson J.B."/>
            <person name="Thomas B.C."/>
            <person name="Banfield J.F."/>
        </authorList>
    </citation>
    <scope>NUCLEOTIDE SEQUENCE [LARGE SCALE GENOMIC DNA]</scope>
    <source>
        <strain evidence="2">CG2_30_39_24</strain>
    </source>
</reference>
<name>A0A1J5FMS4_9BACT</name>
<evidence type="ECO:0000313" key="2">
    <source>
        <dbReference type="EMBL" id="OIP56304.1"/>
    </source>
</evidence>
<dbReference type="InterPro" id="IPR038740">
    <property type="entry name" value="BioF2-like_GNAT_dom"/>
</dbReference>